<gene>
    <name evidence="1" type="primary">ywpJ_2</name>
    <name evidence="1" type="ORF">CLLU_06040</name>
</gene>
<dbReference type="PANTHER" id="PTHR10000:SF8">
    <property type="entry name" value="HAD SUPERFAMILY HYDROLASE-LIKE, TYPE 3"/>
    <property type="match status" value="1"/>
</dbReference>
<dbReference type="NCBIfam" id="TIGR00099">
    <property type="entry name" value="Cof-subfamily"/>
    <property type="match status" value="1"/>
</dbReference>
<dbReference type="SUPFAM" id="SSF56784">
    <property type="entry name" value="HAD-like"/>
    <property type="match status" value="1"/>
</dbReference>
<dbReference type="GO" id="GO:0000287">
    <property type="term" value="F:magnesium ion binding"/>
    <property type="evidence" value="ECO:0007669"/>
    <property type="project" value="TreeGrafter"/>
</dbReference>
<dbReference type="InterPro" id="IPR000150">
    <property type="entry name" value="Cof"/>
</dbReference>
<dbReference type="InterPro" id="IPR036412">
    <property type="entry name" value="HAD-like_sf"/>
</dbReference>
<dbReference type="OrthoDB" id="9781413at2"/>
<keyword evidence="1" id="KW-0378">Hydrolase</keyword>
<organism evidence="1 2">
    <name type="scientific">Clostridium luticellarii</name>
    <dbReference type="NCBI Taxonomy" id="1691940"/>
    <lineage>
        <taxon>Bacteria</taxon>
        <taxon>Bacillati</taxon>
        <taxon>Bacillota</taxon>
        <taxon>Clostridia</taxon>
        <taxon>Eubacteriales</taxon>
        <taxon>Clostridiaceae</taxon>
        <taxon>Clostridium</taxon>
    </lineage>
</organism>
<evidence type="ECO:0000313" key="2">
    <source>
        <dbReference type="Proteomes" id="UP000237798"/>
    </source>
</evidence>
<dbReference type="Pfam" id="PF08282">
    <property type="entry name" value="Hydrolase_3"/>
    <property type="match status" value="1"/>
</dbReference>
<proteinExistence type="predicted"/>
<name>A0A2T0BRK9_9CLOT</name>
<dbReference type="Gene3D" id="3.40.50.1000">
    <property type="entry name" value="HAD superfamily/HAD-like"/>
    <property type="match status" value="1"/>
</dbReference>
<accession>A0A2T0BRK9</accession>
<dbReference type="GO" id="GO:0005829">
    <property type="term" value="C:cytosol"/>
    <property type="evidence" value="ECO:0007669"/>
    <property type="project" value="TreeGrafter"/>
</dbReference>
<dbReference type="EC" id="3.1.3.-" evidence="1"/>
<dbReference type="SFLD" id="SFLDG01140">
    <property type="entry name" value="C2.B:_Phosphomannomutase_and_P"/>
    <property type="match status" value="1"/>
</dbReference>
<evidence type="ECO:0000313" key="1">
    <source>
        <dbReference type="EMBL" id="PRR86506.1"/>
    </source>
</evidence>
<dbReference type="Gene3D" id="3.30.1240.10">
    <property type="match status" value="1"/>
</dbReference>
<dbReference type="InterPro" id="IPR023214">
    <property type="entry name" value="HAD_sf"/>
</dbReference>
<sequence length="275" mass="31349">MNYKIIAMDMDGTLLDDKKFISEYNMDMIYRASKLGVKVVMATGRLPGALKFYSHTLFARQPVICCNGSMILDENGNIIKSTPMDKDEILKTIDILREEKDTYYHFYDDHSLYCEQFKYTAKSFYEFNRKVDRKFRMEIRIIPDSKEFIENTEKNIHKLVVMDSSLDYLERLRRKIDNGTEVSTTKSSADNIEIISKGTSKGSGLKNLADHYKIPVSECIAVGNDENDKSMIKAAGLGVAVSNARQILKESADYITENDNNHGAIGEIIKKFILS</sequence>
<comment type="caution">
    <text evidence="1">The sequence shown here is derived from an EMBL/GenBank/DDBJ whole genome shotgun (WGS) entry which is preliminary data.</text>
</comment>
<protein>
    <submittedName>
        <fullName evidence="1">Putative phosphatase YwpJ</fullName>
        <ecNumber evidence="1">3.1.3.-</ecNumber>
    </submittedName>
</protein>
<dbReference type="AlphaFoldDB" id="A0A2T0BRK9"/>
<dbReference type="GO" id="GO:0016791">
    <property type="term" value="F:phosphatase activity"/>
    <property type="evidence" value="ECO:0007669"/>
    <property type="project" value="TreeGrafter"/>
</dbReference>
<keyword evidence="2" id="KW-1185">Reference proteome</keyword>
<dbReference type="NCBIfam" id="TIGR01484">
    <property type="entry name" value="HAD-SF-IIB"/>
    <property type="match status" value="1"/>
</dbReference>
<dbReference type="RefSeq" id="WP_106008106.1">
    <property type="nucleotide sequence ID" value="NZ_JALCPJ010000001.1"/>
</dbReference>
<dbReference type="PANTHER" id="PTHR10000">
    <property type="entry name" value="PHOSPHOSERINE PHOSPHATASE"/>
    <property type="match status" value="1"/>
</dbReference>
<dbReference type="SFLD" id="SFLDS00003">
    <property type="entry name" value="Haloacid_Dehalogenase"/>
    <property type="match status" value="1"/>
</dbReference>
<dbReference type="CDD" id="cd07516">
    <property type="entry name" value="HAD_Pase"/>
    <property type="match status" value="1"/>
</dbReference>
<dbReference type="InterPro" id="IPR006379">
    <property type="entry name" value="HAD-SF_hydro_IIB"/>
</dbReference>
<reference evidence="1 2" key="1">
    <citation type="submission" date="2018-03" db="EMBL/GenBank/DDBJ databases">
        <title>Genome sequence of Clostridium luticellarii DSM 29923.</title>
        <authorList>
            <person name="Poehlein A."/>
            <person name="Daniel R."/>
        </authorList>
    </citation>
    <scope>NUCLEOTIDE SEQUENCE [LARGE SCALE GENOMIC DNA]</scope>
    <source>
        <strain evidence="1 2">DSM 29923</strain>
    </source>
</reference>
<dbReference type="Proteomes" id="UP000237798">
    <property type="component" value="Unassembled WGS sequence"/>
</dbReference>
<dbReference type="EMBL" id="PVXP01000004">
    <property type="protein sequence ID" value="PRR86506.1"/>
    <property type="molecule type" value="Genomic_DNA"/>
</dbReference>